<dbReference type="Pfam" id="PF22725">
    <property type="entry name" value="GFO_IDH_MocA_C3"/>
    <property type="match status" value="1"/>
</dbReference>
<dbReference type="InterPro" id="IPR055170">
    <property type="entry name" value="GFO_IDH_MocA-like_dom"/>
</dbReference>
<sequence>MPSSSESAPDTSSTPIATARRLRWAVVGSGGIARRTVGDLRQCAQAEVVAICSRSAERAAAFAQAEGLPLAFGDYDRLCASPEVDAVYIGTPHSTHFALARQALQAGKHVLCEKPLVMRADEARALGRIAAERGVFLMEAMWMKFSPAVRKAVDLVAAGTIGEPRFLQAGLGYPVPPDGPARFWDAALGGGALYDMAVYTVTLARMFLGELVEVSATGTVRPDGVDLEEAITLRHVDGRLAQLATSITFMVPPRGWLGGRQGAIEFTEPLFSPAALRVTLGRPPAPPSVEELAFPREGAGYVPMFRAVHEAILAGQTEHPWHPVSATAEVLEILQRIQAALIADRDQRR</sequence>
<dbReference type="EMBL" id="JBBUTF010000011">
    <property type="protein sequence ID" value="MEK8026887.1"/>
    <property type="molecule type" value="Genomic_DNA"/>
</dbReference>
<evidence type="ECO:0000256" key="2">
    <source>
        <dbReference type="ARBA" id="ARBA00023002"/>
    </source>
</evidence>
<evidence type="ECO:0000259" key="3">
    <source>
        <dbReference type="Pfam" id="PF01408"/>
    </source>
</evidence>
<name>A0ABU9BAG2_9BURK</name>
<accession>A0ABU9BAG2</accession>
<protein>
    <submittedName>
        <fullName evidence="5">Gfo/Idh/MocA family oxidoreductase</fullName>
    </submittedName>
</protein>
<proteinExistence type="inferred from homology"/>
<dbReference type="PANTHER" id="PTHR22604">
    <property type="entry name" value="OXIDOREDUCTASES"/>
    <property type="match status" value="1"/>
</dbReference>
<dbReference type="InterPro" id="IPR050984">
    <property type="entry name" value="Gfo/Idh/MocA_domain"/>
</dbReference>
<keyword evidence="6" id="KW-1185">Reference proteome</keyword>
<dbReference type="RefSeq" id="WP_341374670.1">
    <property type="nucleotide sequence ID" value="NZ_JBBUTF010000011.1"/>
</dbReference>
<dbReference type="Proteomes" id="UP001368500">
    <property type="component" value="Unassembled WGS sequence"/>
</dbReference>
<keyword evidence="2" id="KW-0560">Oxidoreductase</keyword>
<evidence type="ECO:0000259" key="4">
    <source>
        <dbReference type="Pfam" id="PF22725"/>
    </source>
</evidence>
<organism evidence="5 6">
    <name type="scientific">Pseudaquabacterium rugosum</name>
    <dbReference type="NCBI Taxonomy" id="2984194"/>
    <lineage>
        <taxon>Bacteria</taxon>
        <taxon>Pseudomonadati</taxon>
        <taxon>Pseudomonadota</taxon>
        <taxon>Betaproteobacteria</taxon>
        <taxon>Burkholderiales</taxon>
        <taxon>Sphaerotilaceae</taxon>
        <taxon>Pseudaquabacterium</taxon>
    </lineage>
</organism>
<evidence type="ECO:0000313" key="6">
    <source>
        <dbReference type="Proteomes" id="UP001368500"/>
    </source>
</evidence>
<comment type="similarity">
    <text evidence="1">Belongs to the Gfo/Idh/MocA family.</text>
</comment>
<dbReference type="InterPro" id="IPR000683">
    <property type="entry name" value="Gfo/Idh/MocA-like_OxRdtase_N"/>
</dbReference>
<gene>
    <name evidence="5" type="ORF">AACH11_13025</name>
</gene>
<dbReference type="SUPFAM" id="SSF51735">
    <property type="entry name" value="NAD(P)-binding Rossmann-fold domains"/>
    <property type="match status" value="1"/>
</dbReference>
<dbReference type="Gene3D" id="3.30.360.10">
    <property type="entry name" value="Dihydrodipicolinate Reductase, domain 2"/>
    <property type="match status" value="1"/>
</dbReference>
<dbReference type="Pfam" id="PF01408">
    <property type="entry name" value="GFO_IDH_MocA"/>
    <property type="match status" value="1"/>
</dbReference>
<dbReference type="InterPro" id="IPR036291">
    <property type="entry name" value="NAD(P)-bd_dom_sf"/>
</dbReference>
<reference evidence="5 6" key="1">
    <citation type="submission" date="2024-04" db="EMBL/GenBank/DDBJ databases">
        <title>Novel species of the genus Ideonella isolated from streams.</title>
        <authorList>
            <person name="Lu H."/>
        </authorList>
    </citation>
    <scope>NUCLEOTIDE SEQUENCE [LARGE SCALE GENOMIC DNA]</scope>
    <source>
        <strain evidence="5 6">BYS139W</strain>
    </source>
</reference>
<dbReference type="PANTHER" id="PTHR22604:SF105">
    <property type="entry name" value="TRANS-1,2-DIHYDROBENZENE-1,2-DIOL DEHYDROGENASE"/>
    <property type="match status" value="1"/>
</dbReference>
<evidence type="ECO:0000256" key="1">
    <source>
        <dbReference type="ARBA" id="ARBA00010928"/>
    </source>
</evidence>
<comment type="caution">
    <text evidence="5">The sequence shown here is derived from an EMBL/GenBank/DDBJ whole genome shotgun (WGS) entry which is preliminary data.</text>
</comment>
<dbReference type="SUPFAM" id="SSF55347">
    <property type="entry name" value="Glyceraldehyde-3-phosphate dehydrogenase-like, C-terminal domain"/>
    <property type="match status" value="1"/>
</dbReference>
<feature type="domain" description="Gfo/Idh/MocA-like oxidoreductase N-terminal" evidence="3">
    <location>
        <begin position="22"/>
        <end position="139"/>
    </location>
</feature>
<evidence type="ECO:0000313" key="5">
    <source>
        <dbReference type="EMBL" id="MEK8026887.1"/>
    </source>
</evidence>
<dbReference type="Gene3D" id="3.40.50.720">
    <property type="entry name" value="NAD(P)-binding Rossmann-like Domain"/>
    <property type="match status" value="1"/>
</dbReference>
<feature type="domain" description="GFO/IDH/MocA-like oxidoreductase" evidence="4">
    <location>
        <begin position="149"/>
        <end position="264"/>
    </location>
</feature>